<name>A0A6H1ZAF6_9ZZZZ</name>
<reference evidence="1" key="1">
    <citation type="submission" date="2020-03" db="EMBL/GenBank/DDBJ databases">
        <title>The deep terrestrial virosphere.</title>
        <authorList>
            <person name="Holmfeldt K."/>
            <person name="Nilsson E."/>
            <person name="Simone D."/>
            <person name="Lopez-Fernandez M."/>
            <person name="Wu X."/>
            <person name="de Brujin I."/>
            <person name="Lundin D."/>
            <person name="Andersson A."/>
            <person name="Bertilsson S."/>
            <person name="Dopson M."/>
        </authorList>
    </citation>
    <scope>NUCLEOTIDE SEQUENCE</scope>
    <source>
        <strain evidence="3">MM415A00110</strain>
        <strain evidence="1">TM448A00090</strain>
        <strain evidence="2">TM448B02837</strain>
    </source>
</reference>
<organism evidence="1">
    <name type="scientific">viral metagenome</name>
    <dbReference type="NCBI Taxonomy" id="1070528"/>
    <lineage>
        <taxon>unclassified sequences</taxon>
        <taxon>metagenomes</taxon>
        <taxon>organismal metagenomes</taxon>
    </lineage>
</organism>
<dbReference type="EMBL" id="MT143974">
    <property type="protein sequence ID" value="QJA44170.1"/>
    <property type="molecule type" value="Genomic_DNA"/>
</dbReference>
<dbReference type="EMBL" id="MT144962">
    <property type="protein sequence ID" value="QJI01933.1"/>
    <property type="molecule type" value="Genomic_DNA"/>
</dbReference>
<evidence type="ECO:0000313" key="3">
    <source>
        <dbReference type="EMBL" id="QJI04754.1"/>
    </source>
</evidence>
<dbReference type="AlphaFoldDB" id="A0A6H1ZAF6"/>
<dbReference type="EMBL" id="MT145189">
    <property type="protein sequence ID" value="QJI04754.1"/>
    <property type="molecule type" value="Genomic_DNA"/>
</dbReference>
<gene>
    <name evidence="3" type="ORF">MM415A00110_0075</name>
    <name evidence="1" type="ORF">TM448A00090_0002</name>
    <name evidence="2" type="ORF">TM448B02837_0009</name>
</gene>
<evidence type="ECO:0000313" key="1">
    <source>
        <dbReference type="EMBL" id="QJA44170.1"/>
    </source>
</evidence>
<proteinExistence type="predicted"/>
<sequence>MSQEIAYLLRLQSPGTKELKVTAVEVFGSPTLFTSQLSSGYVRKGFLAYNNSASTSGEIVLGPSTVTEANGMIIPKGLAPVSLPVSTDIDVYFCNTVSGEIGNLRILEYA</sequence>
<protein>
    <submittedName>
        <fullName evidence="1">Uncharacterized protein</fullName>
    </submittedName>
</protein>
<evidence type="ECO:0000313" key="2">
    <source>
        <dbReference type="EMBL" id="QJI01933.1"/>
    </source>
</evidence>
<accession>A0A6H1ZAF6</accession>